<evidence type="ECO:0008006" key="5">
    <source>
        <dbReference type="Google" id="ProtNLM"/>
    </source>
</evidence>
<sequence length="224" mass="26355">MIKMNIPVIFQFLKDLSANNNRDWFNEHRAEYETARVEFENFLATVIARISLFDESIRGIQPKDCTYRIYRDTRFSTDKTPYKIHFGGYINAKGKKSDHCGYYVHLQPAGSMLAGGSLCLPSNVLKAVRQSIYDNIEEFVAIVEDPEFKKYFPVIGEDFLKTAPKGFPKDFKYIDYLKCKEYVCFYNVPDDFFAQPDMLEQIDKVFRQFKRFADFINYTIDDFE</sequence>
<dbReference type="AlphaFoldDB" id="A0A174UVZ1"/>
<dbReference type="NCBIfam" id="TIGR02453">
    <property type="entry name" value="TIGR02453 family protein"/>
    <property type="match status" value="1"/>
</dbReference>
<gene>
    <name evidence="1" type="ORF">ERS852494_01682</name>
    <name evidence="2" type="ORF">ERS852558_02300</name>
</gene>
<dbReference type="Proteomes" id="UP000095725">
    <property type="component" value="Unassembled WGS sequence"/>
</dbReference>
<evidence type="ECO:0000313" key="2">
    <source>
        <dbReference type="EMBL" id="CUQ23895.1"/>
    </source>
</evidence>
<dbReference type="PIRSF" id="PIRSF028451">
    <property type="entry name" value="UCP028451"/>
    <property type="match status" value="1"/>
</dbReference>
<dbReference type="InterPro" id="IPR012808">
    <property type="entry name" value="CHP02453"/>
</dbReference>
<dbReference type="RefSeq" id="WP_082425913.1">
    <property type="nucleotide sequence ID" value="NZ_CAXYLJ010000006.1"/>
</dbReference>
<evidence type="ECO:0000313" key="1">
    <source>
        <dbReference type="EMBL" id="CUP17552.1"/>
    </source>
</evidence>
<proteinExistence type="predicted"/>
<evidence type="ECO:0000313" key="3">
    <source>
        <dbReference type="Proteomes" id="UP000095657"/>
    </source>
</evidence>
<evidence type="ECO:0000313" key="4">
    <source>
        <dbReference type="Proteomes" id="UP000095725"/>
    </source>
</evidence>
<dbReference type="InterPro" id="IPR015996">
    <property type="entry name" value="UCP028451"/>
</dbReference>
<accession>A0A174UVZ1</accession>
<name>A0A174UVZ1_9BACE</name>
<organism evidence="2 4">
    <name type="scientific">Bacteroides caccae</name>
    <dbReference type="NCBI Taxonomy" id="47678"/>
    <lineage>
        <taxon>Bacteria</taxon>
        <taxon>Pseudomonadati</taxon>
        <taxon>Bacteroidota</taxon>
        <taxon>Bacteroidia</taxon>
        <taxon>Bacteroidales</taxon>
        <taxon>Bacteroidaceae</taxon>
        <taxon>Bacteroides</taxon>
    </lineage>
</organism>
<protein>
    <recommendedName>
        <fullName evidence="5">DUF2461 domain-containing protein</fullName>
    </recommendedName>
</protein>
<dbReference type="STRING" id="47678.ERS852494_01682"/>
<dbReference type="PANTHER" id="PTHR36452:SF1">
    <property type="entry name" value="DUF2461 DOMAIN-CONTAINING PROTEIN"/>
    <property type="match status" value="1"/>
</dbReference>
<dbReference type="Pfam" id="PF09365">
    <property type="entry name" value="DUF2461"/>
    <property type="match status" value="1"/>
</dbReference>
<dbReference type="EMBL" id="CZBL01000008">
    <property type="protein sequence ID" value="CUQ23895.1"/>
    <property type="molecule type" value="Genomic_DNA"/>
</dbReference>
<dbReference type="PANTHER" id="PTHR36452">
    <property type="entry name" value="CHROMOSOME 12, WHOLE GENOME SHOTGUN SEQUENCE"/>
    <property type="match status" value="1"/>
</dbReference>
<dbReference type="EMBL" id="CZAI01000003">
    <property type="protein sequence ID" value="CUP17552.1"/>
    <property type="molecule type" value="Genomic_DNA"/>
</dbReference>
<reference evidence="3 4" key="1">
    <citation type="submission" date="2015-09" db="EMBL/GenBank/DDBJ databases">
        <authorList>
            <consortium name="Pathogen Informatics"/>
        </authorList>
    </citation>
    <scope>NUCLEOTIDE SEQUENCE [LARGE SCALE GENOMIC DNA]</scope>
    <source>
        <strain evidence="1 3">2789STDY5834880</strain>
        <strain evidence="2 4">2789STDY5834946</strain>
    </source>
</reference>
<dbReference type="Proteomes" id="UP000095657">
    <property type="component" value="Unassembled WGS sequence"/>
</dbReference>